<dbReference type="AlphaFoldDB" id="A0A9J5ZM56"/>
<dbReference type="Proteomes" id="UP000824120">
    <property type="component" value="Chromosome 4"/>
</dbReference>
<sequence length="91" mass="10518">MLSLFEDAIDEDLDGFDVGYASEEDRHHGCSTNMDSLCYFQQPHVMKKARRTRHSVGRNKLVDESRITNLVYLPFIAKESLRLYPRTHSAS</sequence>
<dbReference type="OrthoDB" id="2789670at2759"/>
<proteinExistence type="predicted"/>
<dbReference type="GO" id="GO:0004497">
    <property type="term" value="F:monooxygenase activity"/>
    <property type="evidence" value="ECO:0007669"/>
    <property type="project" value="InterPro"/>
</dbReference>
<evidence type="ECO:0000313" key="2">
    <source>
        <dbReference type="Proteomes" id="UP000824120"/>
    </source>
</evidence>
<dbReference type="SUPFAM" id="SSF48264">
    <property type="entry name" value="Cytochrome P450"/>
    <property type="match status" value="1"/>
</dbReference>
<accession>A0A9J5ZM56</accession>
<keyword evidence="2" id="KW-1185">Reference proteome</keyword>
<name>A0A9J5ZM56_SOLCO</name>
<dbReference type="Gene3D" id="1.10.630.10">
    <property type="entry name" value="Cytochrome P450"/>
    <property type="match status" value="1"/>
</dbReference>
<dbReference type="GO" id="GO:0005506">
    <property type="term" value="F:iron ion binding"/>
    <property type="evidence" value="ECO:0007669"/>
    <property type="project" value="InterPro"/>
</dbReference>
<gene>
    <name evidence="1" type="ORF">H5410_024487</name>
</gene>
<dbReference type="EMBL" id="JACXVP010000004">
    <property type="protein sequence ID" value="KAG5613206.1"/>
    <property type="molecule type" value="Genomic_DNA"/>
</dbReference>
<organism evidence="1 2">
    <name type="scientific">Solanum commersonii</name>
    <name type="common">Commerson's wild potato</name>
    <name type="synonym">Commerson's nightshade</name>
    <dbReference type="NCBI Taxonomy" id="4109"/>
    <lineage>
        <taxon>Eukaryota</taxon>
        <taxon>Viridiplantae</taxon>
        <taxon>Streptophyta</taxon>
        <taxon>Embryophyta</taxon>
        <taxon>Tracheophyta</taxon>
        <taxon>Spermatophyta</taxon>
        <taxon>Magnoliopsida</taxon>
        <taxon>eudicotyledons</taxon>
        <taxon>Gunneridae</taxon>
        <taxon>Pentapetalae</taxon>
        <taxon>asterids</taxon>
        <taxon>lamiids</taxon>
        <taxon>Solanales</taxon>
        <taxon>Solanaceae</taxon>
        <taxon>Solanoideae</taxon>
        <taxon>Solaneae</taxon>
        <taxon>Solanum</taxon>
    </lineage>
</organism>
<comment type="caution">
    <text evidence="1">The sequence shown here is derived from an EMBL/GenBank/DDBJ whole genome shotgun (WGS) entry which is preliminary data.</text>
</comment>
<evidence type="ECO:0000313" key="1">
    <source>
        <dbReference type="EMBL" id="KAG5613206.1"/>
    </source>
</evidence>
<dbReference type="GO" id="GO:0016705">
    <property type="term" value="F:oxidoreductase activity, acting on paired donors, with incorporation or reduction of molecular oxygen"/>
    <property type="evidence" value="ECO:0007669"/>
    <property type="project" value="InterPro"/>
</dbReference>
<dbReference type="InterPro" id="IPR036396">
    <property type="entry name" value="Cyt_P450_sf"/>
</dbReference>
<dbReference type="GO" id="GO:0020037">
    <property type="term" value="F:heme binding"/>
    <property type="evidence" value="ECO:0007669"/>
    <property type="project" value="InterPro"/>
</dbReference>
<protein>
    <submittedName>
        <fullName evidence="1">Uncharacterized protein</fullName>
    </submittedName>
</protein>
<reference evidence="1 2" key="1">
    <citation type="submission" date="2020-09" db="EMBL/GenBank/DDBJ databases">
        <title>De no assembly of potato wild relative species, Solanum commersonii.</title>
        <authorList>
            <person name="Cho K."/>
        </authorList>
    </citation>
    <scope>NUCLEOTIDE SEQUENCE [LARGE SCALE GENOMIC DNA]</scope>
    <source>
        <strain evidence="1">LZ3.2</strain>
        <tissue evidence="1">Leaf</tissue>
    </source>
</reference>